<dbReference type="GO" id="GO:0009236">
    <property type="term" value="P:cobalamin biosynthetic process"/>
    <property type="evidence" value="ECO:0007669"/>
    <property type="project" value="UniProtKB-UniPathway"/>
</dbReference>
<dbReference type="PROSITE" id="PS51014">
    <property type="entry name" value="COBK_CBIJ"/>
    <property type="match status" value="1"/>
</dbReference>
<sequence length="64" mass="7051">VEGWEQRFRVLTSLRGSTRNPRVPSGEHRIGGFGGIPGLEAFLQTENVAFVIDATHPFAEQISN</sequence>
<name>A0A382T635_9ZZZZ</name>
<dbReference type="InterPro" id="IPR003723">
    <property type="entry name" value="Precorrin-6x_reduct"/>
</dbReference>
<dbReference type="Pfam" id="PF02571">
    <property type="entry name" value="CbiJ"/>
    <property type="match status" value="1"/>
</dbReference>
<dbReference type="GO" id="GO:0016994">
    <property type="term" value="F:precorrin-6A reductase activity"/>
    <property type="evidence" value="ECO:0007669"/>
    <property type="project" value="InterPro"/>
</dbReference>
<proteinExistence type="predicted"/>
<evidence type="ECO:0008006" key="2">
    <source>
        <dbReference type="Google" id="ProtNLM"/>
    </source>
</evidence>
<reference evidence="1" key="1">
    <citation type="submission" date="2018-05" db="EMBL/GenBank/DDBJ databases">
        <authorList>
            <person name="Lanie J.A."/>
            <person name="Ng W.-L."/>
            <person name="Kazmierczak K.M."/>
            <person name="Andrzejewski T.M."/>
            <person name="Davidsen T.M."/>
            <person name="Wayne K.J."/>
            <person name="Tettelin H."/>
            <person name="Glass J.I."/>
            <person name="Rusch D."/>
            <person name="Podicherti R."/>
            <person name="Tsui H.-C.T."/>
            <person name="Winkler M.E."/>
        </authorList>
    </citation>
    <scope>NUCLEOTIDE SEQUENCE</scope>
</reference>
<dbReference type="EMBL" id="UINC01133804">
    <property type="protein sequence ID" value="SVD16947.1"/>
    <property type="molecule type" value="Genomic_DNA"/>
</dbReference>
<gene>
    <name evidence="1" type="ORF">METZ01_LOCUS369801</name>
</gene>
<feature type="non-terminal residue" evidence="1">
    <location>
        <position position="1"/>
    </location>
</feature>
<dbReference type="AlphaFoldDB" id="A0A382T635"/>
<evidence type="ECO:0000313" key="1">
    <source>
        <dbReference type="EMBL" id="SVD16947.1"/>
    </source>
</evidence>
<feature type="non-terminal residue" evidence="1">
    <location>
        <position position="64"/>
    </location>
</feature>
<accession>A0A382T635</accession>
<dbReference type="UniPathway" id="UPA00148"/>
<organism evidence="1">
    <name type="scientific">marine metagenome</name>
    <dbReference type="NCBI Taxonomy" id="408172"/>
    <lineage>
        <taxon>unclassified sequences</taxon>
        <taxon>metagenomes</taxon>
        <taxon>ecological metagenomes</taxon>
    </lineage>
</organism>
<protein>
    <recommendedName>
        <fullName evidence="2">Cobalt-precorrin-6A reductase</fullName>
    </recommendedName>
</protein>